<comment type="caution">
    <text evidence="1">The sequence shown here is derived from an EMBL/GenBank/DDBJ whole genome shotgun (WGS) entry which is preliminary data.</text>
</comment>
<evidence type="ECO:0000313" key="1">
    <source>
        <dbReference type="EMBL" id="OCH21579.1"/>
    </source>
</evidence>
<dbReference type="InterPro" id="IPR036390">
    <property type="entry name" value="WH_DNA-bd_sf"/>
</dbReference>
<dbReference type="InterPro" id="IPR036388">
    <property type="entry name" value="WH-like_DNA-bd_sf"/>
</dbReference>
<dbReference type="EMBL" id="MAJU01000008">
    <property type="protein sequence ID" value="OCH21579.1"/>
    <property type="molecule type" value="Genomic_DNA"/>
</dbReference>
<proteinExistence type="predicted"/>
<evidence type="ECO:0008006" key="3">
    <source>
        <dbReference type="Google" id="ProtNLM"/>
    </source>
</evidence>
<dbReference type="OrthoDB" id="7066669at2"/>
<protein>
    <recommendedName>
        <fullName evidence="3">ArnR1-like winged helix-turn-helix domain-containing protein</fullName>
    </recommendedName>
</protein>
<organism evidence="1 2">
    <name type="scientific">Aliivibrio logei</name>
    <name type="common">Vibrio logei</name>
    <dbReference type="NCBI Taxonomy" id="688"/>
    <lineage>
        <taxon>Bacteria</taxon>
        <taxon>Pseudomonadati</taxon>
        <taxon>Pseudomonadota</taxon>
        <taxon>Gammaproteobacteria</taxon>
        <taxon>Vibrionales</taxon>
        <taxon>Vibrionaceae</taxon>
        <taxon>Aliivibrio</taxon>
    </lineage>
</organism>
<dbReference type="AlphaFoldDB" id="A0A1B9NZR3"/>
<dbReference type="Gene3D" id="1.10.10.10">
    <property type="entry name" value="Winged helix-like DNA-binding domain superfamily/Winged helix DNA-binding domain"/>
    <property type="match status" value="1"/>
</dbReference>
<name>A0A1B9NZR3_ALILO</name>
<dbReference type="Proteomes" id="UP000093523">
    <property type="component" value="Unassembled WGS sequence"/>
</dbReference>
<gene>
    <name evidence="1" type="ORF">A6E04_06850</name>
</gene>
<reference evidence="1 2" key="1">
    <citation type="submission" date="2016-06" db="EMBL/GenBank/DDBJ databases">
        <authorList>
            <person name="Kjaerup R.B."/>
            <person name="Dalgaard T.S."/>
            <person name="Juul-Madsen H.R."/>
        </authorList>
    </citation>
    <scope>NUCLEOTIDE SEQUENCE [LARGE SCALE GENOMIC DNA]</scope>
    <source>
        <strain evidence="1 2">1S159</strain>
    </source>
</reference>
<dbReference type="RefSeq" id="WP_065610127.1">
    <property type="nucleotide sequence ID" value="NZ_CAWMPN010000008.1"/>
</dbReference>
<accession>A0A1B9NZR3</accession>
<sequence>MKMLENEIAILSILMKSANGLDAFTLFRRAKISFTAFTPIIKNLTEKVLIIEEKSDFFKITEEGKSQILSQKKTRNEKPWRQVPERFLGKKLLVNELYIPSVSLLDKKTFNNTNNELE</sequence>
<dbReference type="STRING" id="688.A6E04_06850"/>
<dbReference type="SUPFAM" id="SSF46785">
    <property type="entry name" value="Winged helix' DNA-binding domain"/>
    <property type="match status" value="1"/>
</dbReference>
<evidence type="ECO:0000313" key="2">
    <source>
        <dbReference type="Proteomes" id="UP000093523"/>
    </source>
</evidence>